<dbReference type="FunFam" id="3.80.10.10:FF:001486">
    <property type="entry name" value="DNA repair protein rhp7 isoform A"/>
    <property type="match status" value="1"/>
</dbReference>
<dbReference type="PANTHER" id="PTHR13318">
    <property type="entry name" value="PARTNER OF PAIRED, ISOFORM B-RELATED"/>
    <property type="match status" value="1"/>
</dbReference>
<dbReference type="GO" id="GO:0031146">
    <property type="term" value="P:SCF-dependent proteasomal ubiquitin-dependent protein catabolic process"/>
    <property type="evidence" value="ECO:0007669"/>
    <property type="project" value="TreeGrafter"/>
</dbReference>
<feature type="compositionally biased region" description="Polar residues" evidence="1">
    <location>
        <begin position="70"/>
        <end position="89"/>
    </location>
</feature>
<dbReference type="Proteomes" id="UP000634136">
    <property type="component" value="Unassembled WGS sequence"/>
</dbReference>
<evidence type="ECO:0000256" key="1">
    <source>
        <dbReference type="SAM" id="MobiDB-lite"/>
    </source>
</evidence>
<dbReference type="FunFam" id="3.80.10.10:FF:000777">
    <property type="entry name" value="RNI-like superfamily protein"/>
    <property type="match status" value="1"/>
</dbReference>
<dbReference type="PANTHER" id="PTHR13318:SF101">
    <property type="entry name" value="F-BOX_LRR PROTEIN"/>
    <property type="match status" value="1"/>
</dbReference>
<feature type="region of interest" description="Disordered" evidence="1">
    <location>
        <begin position="69"/>
        <end position="89"/>
    </location>
</feature>
<dbReference type="OrthoDB" id="10257471at2759"/>
<dbReference type="AlphaFoldDB" id="A0A834X3M0"/>
<dbReference type="Gene3D" id="3.80.10.10">
    <property type="entry name" value="Ribonuclease Inhibitor"/>
    <property type="match status" value="2"/>
</dbReference>
<dbReference type="SMART" id="SM00367">
    <property type="entry name" value="LRR_CC"/>
    <property type="match status" value="6"/>
</dbReference>
<proteinExistence type="predicted"/>
<protein>
    <submittedName>
        <fullName evidence="2">DNA repair protein rhp7-like isoform X2</fullName>
    </submittedName>
</protein>
<name>A0A834X3M0_9FABA</name>
<accession>A0A834X3M0</accession>
<dbReference type="InterPro" id="IPR006553">
    <property type="entry name" value="Leu-rich_rpt_Cys-con_subtyp"/>
</dbReference>
<dbReference type="InterPro" id="IPR032675">
    <property type="entry name" value="LRR_dom_sf"/>
</dbReference>
<comment type="caution">
    <text evidence="2">The sequence shown here is derived from an EMBL/GenBank/DDBJ whole genome shotgun (WGS) entry which is preliminary data.</text>
</comment>
<organism evidence="2 3">
    <name type="scientific">Senna tora</name>
    <dbReference type="NCBI Taxonomy" id="362788"/>
    <lineage>
        <taxon>Eukaryota</taxon>
        <taxon>Viridiplantae</taxon>
        <taxon>Streptophyta</taxon>
        <taxon>Embryophyta</taxon>
        <taxon>Tracheophyta</taxon>
        <taxon>Spermatophyta</taxon>
        <taxon>Magnoliopsida</taxon>
        <taxon>eudicotyledons</taxon>
        <taxon>Gunneridae</taxon>
        <taxon>Pentapetalae</taxon>
        <taxon>rosids</taxon>
        <taxon>fabids</taxon>
        <taxon>Fabales</taxon>
        <taxon>Fabaceae</taxon>
        <taxon>Caesalpinioideae</taxon>
        <taxon>Cassia clade</taxon>
        <taxon>Senna</taxon>
    </lineage>
</organism>
<evidence type="ECO:0000313" key="3">
    <source>
        <dbReference type="Proteomes" id="UP000634136"/>
    </source>
</evidence>
<dbReference type="EMBL" id="JAAIUW010000003">
    <property type="protein sequence ID" value="KAF7837938.1"/>
    <property type="molecule type" value="Genomic_DNA"/>
</dbReference>
<reference evidence="2" key="1">
    <citation type="submission" date="2020-09" db="EMBL/GenBank/DDBJ databases">
        <title>Genome-Enabled Discovery of Anthraquinone Biosynthesis in Senna tora.</title>
        <authorList>
            <person name="Kang S.-H."/>
            <person name="Pandey R.P."/>
            <person name="Lee C.-M."/>
            <person name="Sim J.-S."/>
            <person name="Jeong J.-T."/>
            <person name="Choi B.-S."/>
            <person name="Jung M."/>
            <person name="Ginzburg D."/>
            <person name="Zhao K."/>
            <person name="Won S.Y."/>
            <person name="Oh T.-J."/>
            <person name="Yu Y."/>
            <person name="Kim N.-H."/>
            <person name="Lee O.R."/>
            <person name="Lee T.-H."/>
            <person name="Bashyal P."/>
            <person name="Kim T.-S."/>
            <person name="Lee W.-H."/>
            <person name="Kawkins C."/>
            <person name="Kim C.-K."/>
            <person name="Kim J.S."/>
            <person name="Ahn B.O."/>
            <person name="Rhee S.Y."/>
            <person name="Sohng J.K."/>
        </authorList>
    </citation>
    <scope>NUCLEOTIDE SEQUENCE</scope>
    <source>
        <tissue evidence="2">Leaf</tissue>
    </source>
</reference>
<keyword evidence="3" id="KW-1185">Reference proteome</keyword>
<dbReference type="GO" id="GO:0019005">
    <property type="term" value="C:SCF ubiquitin ligase complex"/>
    <property type="evidence" value="ECO:0007669"/>
    <property type="project" value="TreeGrafter"/>
</dbReference>
<sequence length="841" mass="92064">MNFDFDGLLTEGSPSGVNETCFSVEGDISGEVGALSMGGLDDEGMSLDSSGSGFKVLEVEEVGEDLWKHPNTSTEMSGNGSFSGQDGSILGSRSSGLKGKVVLLDGLERSGDEGPEGILNLRLGKKILKRGMDFTNRDDKILEDSECGDGMDDGLGDYMAVDENGSAKRSTKIRKEFRGNEEYGKDSISFSTCTDAIKLDYGFETQNITDHTVRTDGFKLVDAGQTDSGGDKSGIRILDGVGNSGNGIVTANVDERLSWDDNGNIGERRFTGEEKGKGVLVNDHLLANVFHETDLGLESERMNLSDDITSAVSHLVNNPASQYQERWNYINKRHREFKRNENMERFREIAKENASRFAHFTPDEEDNRASLEAEVENKIEDCSGPFSTTMKLIRDRDKKSRRGCTSSESLPTSIVTWVPRRDQGKTGARVSVPSLQELSLYLLAKNADAVVSLDNVPDALRHKLSQLICDSRKMNVHFFELLVSGSPTEIRVRDCSWMTEEQFTKSFQLCDTANLVVLQLDLCGRCMTDYVILATLAQSPKQLPRLTSLSISGACRLTDRGLSILVSSAPALRSINLSQCSLLTPASLYVLADSLGSLLKELYLDDCLSIDAALIVPALQKLEHLEVLSVAGIQTVCDDFVKNFVVARGHNLKELVLKNCGKLTDSSVKFIAEFCPGLCSLDLKNLCKLTDSSIGYLTNGCRALHTLKLCRSPFSDEAIAAFLETTGGCLAELSLNNVKKVGHHTALSLASRAKKLHSLDLSWCRNLTDNEVGLIVDSCFSLRLLKLFGCTQITEVFVHGHSNREIQIIGCMMSPLLQHIEVPDPGQGALRYSAVPSYDMN</sequence>
<gene>
    <name evidence="2" type="ORF">G2W53_006420</name>
</gene>
<evidence type="ECO:0000313" key="2">
    <source>
        <dbReference type="EMBL" id="KAF7837938.1"/>
    </source>
</evidence>
<dbReference type="SUPFAM" id="SSF52047">
    <property type="entry name" value="RNI-like"/>
    <property type="match status" value="1"/>
</dbReference>